<sequence>MLISSYAIGASVGYNYLRGEFIGDQWIVFNKAVKEAYKYNFIGKNILRSNLCIDIVPLIGAGAYIVGEETAMLESIEGKRGMPRIKPPFPAVQGLYGKPTIINNTETLATVPYIIKMVRNGIKVSE</sequence>
<evidence type="ECO:0000259" key="5">
    <source>
        <dbReference type="Pfam" id="PF01512"/>
    </source>
</evidence>
<dbReference type="AlphaFoldDB" id="D6PDS5"/>
<feature type="domain" description="NADH-ubiquinone oxidoreductase 51kDa subunit FMN-binding" evidence="5">
    <location>
        <begin position="1"/>
        <end position="112"/>
    </location>
</feature>
<protein>
    <recommendedName>
        <fullName evidence="5">NADH-ubiquinone oxidoreductase 51kDa subunit FMN-binding domain-containing protein</fullName>
    </recommendedName>
</protein>
<dbReference type="Pfam" id="PF01512">
    <property type="entry name" value="Complex1_51K"/>
    <property type="match status" value="1"/>
</dbReference>
<proteinExistence type="predicted"/>
<dbReference type="SUPFAM" id="SSF142019">
    <property type="entry name" value="Nqo1 FMN-binding domain-like"/>
    <property type="match status" value="1"/>
</dbReference>
<evidence type="ECO:0000256" key="1">
    <source>
        <dbReference type="ARBA" id="ARBA00022485"/>
    </source>
</evidence>
<name>D6PDS5_9BACT</name>
<dbReference type="InterPro" id="IPR011538">
    <property type="entry name" value="Nuo51_FMN-bd"/>
</dbReference>
<keyword evidence="1" id="KW-0004">4Fe-4S</keyword>
<dbReference type="InterPro" id="IPR037225">
    <property type="entry name" value="Nuo51_FMN-bd_sf"/>
</dbReference>
<dbReference type="Gene3D" id="3.40.50.11540">
    <property type="entry name" value="NADH-ubiquinone oxidoreductase 51kDa subunit"/>
    <property type="match status" value="1"/>
</dbReference>
<evidence type="ECO:0000256" key="4">
    <source>
        <dbReference type="ARBA" id="ARBA00023014"/>
    </source>
</evidence>
<dbReference type="EMBL" id="GU943001">
    <property type="protein sequence ID" value="ADD93876.1"/>
    <property type="molecule type" value="Genomic_DNA"/>
</dbReference>
<dbReference type="GO" id="GO:0051539">
    <property type="term" value="F:4 iron, 4 sulfur cluster binding"/>
    <property type="evidence" value="ECO:0007669"/>
    <property type="project" value="UniProtKB-KW"/>
</dbReference>
<dbReference type="GO" id="GO:0046872">
    <property type="term" value="F:metal ion binding"/>
    <property type="evidence" value="ECO:0007669"/>
    <property type="project" value="UniProtKB-KW"/>
</dbReference>
<dbReference type="PANTHER" id="PTHR43578:SF3">
    <property type="entry name" value="NADH-QUINONE OXIDOREDUCTASE SUBUNIT F"/>
    <property type="match status" value="1"/>
</dbReference>
<evidence type="ECO:0000256" key="2">
    <source>
        <dbReference type="ARBA" id="ARBA00022723"/>
    </source>
</evidence>
<evidence type="ECO:0000256" key="3">
    <source>
        <dbReference type="ARBA" id="ARBA00023004"/>
    </source>
</evidence>
<accession>D6PDS5</accession>
<evidence type="ECO:0000313" key="6">
    <source>
        <dbReference type="EMBL" id="ADD93876.1"/>
    </source>
</evidence>
<keyword evidence="3" id="KW-0408">Iron</keyword>
<organism evidence="6">
    <name type="scientific">uncultured marine bacterium MedDCM-OCT-S08-C1340</name>
    <dbReference type="NCBI Taxonomy" id="743070"/>
    <lineage>
        <taxon>Bacteria</taxon>
        <taxon>environmental samples</taxon>
    </lineage>
</organism>
<dbReference type="PANTHER" id="PTHR43578">
    <property type="entry name" value="NADH-QUINONE OXIDOREDUCTASE SUBUNIT F"/>
    <property type="match status" value="1"/>
</dbReference>
<reference evidence="6" key="1">
    <citation type="journal article" date="2010" name="ISME J.">
        <title>Metagenome of the Mediterranean deep chlorophyll maximum studied by direct and fosmid library 454 pyrosequencing.</title>
        <authorList>
            <person name="Ghai R."/>
            <person name="Martin-Cuadrado A.B."/>
            <person name="Molto A.G."/>
            <person name="Heredia I.G."/>
            <person name="Cabrera R."/>
            <person name="Martin J."/>
            <person name="Verdu M."/>
            <person name="Deschamps P."/>
            <person name="Moreira D."/>
            <person name="Lopez-Garcia P."/>
            <person name="Mira A."/>
            <person name="Rodriguez-Valera F."/>
        </authorList>
    </citation>
    <scope>NUCLEOTIDE SEQUENCE</scope>
</reference>
<keyword evidence="4" id="KW-0411">Iron-sulfur</keyword>
<keyword evidence="2" id="KW-0479">Metal-binding</keyword>